<evidence type="ECO:0000256" key="2">
    <source>
        <dbReference type="ARBA" id="ARBA00022963"/>
    </source>
</evidence>
<dbReference type="InterPro" id="IPR016035">
    <property type="entry name" value="Acyl_Trfase/lysoPLipase"/>
</dbReference>
<proteinExistence type="predicted"/>
<dbReference type="OrthoDB" id="9770965at2"/>
<dbReference type="PANTHER" id="PTHR14226:SF76">
    <property type="entry name" value="NTE FAMILY PROTEIN RSSA"/>
    <property type="match status" value="1"/>
</dbReference>
<feature type="short sequence motif" description="DGA/G" evidence="4">
    <location>
        <begin position="212"/>
        <end position="214"/>
    </location>
</feature>
<evidence type="ECO:0000313" key="7">
    <source>
        <dbReference type="Proteomes" id="UP000798488"/>
    </source>
</evidence>
<dbReference type="InterPro" id="IPR050301">
    <property type="entry name" value="NTE"/>
</dbReference>
<reference evidence="6" key="1">
    <citation type="submission" date="2016-02" db="EMBL/GenBank/DDBJ databases">
        <title>Draft Genome Sequence of Sporotomaculum syntrophicum Strain FB, a Syntrophic Benzoate Degrader.</title>
        <authorList>
            <person name="Nobu M.K."/>
            <person name="Narihiro T."/>
            <person name="Qiu Y.-L."/>
            <person name="Ohashi A."/>
            <person name="Liu W.-T."/>
            <person name="Yuji S."/>
        </authorList>
    </citation>
    <scope>NUCLEOTIDE SEQUENCE</scope>
    <source>
        <strain evidence="6">FB</strain>
    </source>
</reference>
<evidence type="ECO:0000256" key="4">
    <source>
        <dbReference type="PROSITE-ProRule" id="PRU01161"/>
    </source>
</evidence>
<keyword evidence="3 4" id="KW-0443">Lipid metabolism</keyword>
<sequence length="316" mass="34309">MATRPLVGLALGGGVMRAMAHIGVLKVLKEAGIPIDMVAGTSAGSIVAALYASGHSPERIEEIALELRSNDLFDYGSIYLNLLLIAGDVISRVLHLPYPLRSPLGLMRGNRIETLVNKHVGRNRLFGQTEIPLGITAVDVRDGTLVVFLEGLPAPYEAHSFMAVNTPEELRRVIPPADEFVKGFSIALAVRASVAIPGIFEPVRFGERILVDGGVRENVPAYVLRRMGADFVIAVDVGYGGRGVAKVGNIFKLLTQSFEIVISEGINLKLEGCADVEIRPIINADPWDITRARHFIRQGELAATEVLDDIKRKLYN</sequence>
<evidence type="ECO:0000313" key="6">
    <source>
        <dbReference type="EMBL" id="KAF1084872.1"/>
    </source>
</evidence>
<dbReference type="GO" id="GO:0016042">
    <property type="term" value="P:lipid catabolic process"/>
    <property type="evidence" value="ECO:0007669"/>
    <property type="project" value="UniProtKB-UniRule"/>
</dbReference>
<dbReference type="Proteomes" id="UP000798488">
    <property type="component" value="Unassembled WGS sequence"/>
</dbReference>
<evidence type="ECO:0000259" key="5">
    <source>
        <dbReference type="PROSITE" id="PS51635"/>
    </source>
</evidence>
<dbReference type="CDD" id="cd07205">
    <property type="entry name" value="Pat_PNPLA6_PNPLA7_NTE1_like"/>
    <property type="match status" value="1"/>
</dbReference>
<dbReference type="InterPro" id="IPR002641">
    <property type="entry name" value="PNPLA_dom"/>
</dbReference>
<dbReference type="SUPFAM" id="SSF52151">
    <property type="entry name" value="FabD/lysophospholipase-like"/>
    <property type="match status" value="1"/>
</dbReference>
<accession>A0A9D2WNT0</accession>
<dbReference type="Pfam" id="PF01734">
    <property type="entry name" value="Patatin"/>
    <property type="match status" value="1"/>
</dbReference>
<keyword evidence="1 4" id="KW-0378">Hydrolase</keyword>
<comment type="caution">
    <text evidence="4">Lacks conserved residue(s) required for the propagation of feature annotation.</text>
</comment>
<dbReference type="GO" id="GO:0016787">
    <property type="term" value="F:hydrolase activity"/>
    <property type="evidence" value="ECO:0007669"/>
    <property type="project" value="UniProtKB-UniRule"/>
</dbReference>
<feature type="short sequence motif" description="GXSXG" evidence="4">
    <location>
        <begin position="40"/>
        <end position="44"/>
    </location>
</feature>
<gene>
    <name evidence="6" type="primary">rssA</name>
    <name evidence="6" type="ORF">SPSYN_02042</name>
</gene>
<evidence type="ECO:0000256" key="3">
    <source>
        <dbReference type="ARBA" id="ARBA00023098"/>
    </source>
</evidence>
<feature type="active site" description="Nucleophile" evidence="4">
    <location>
        <position position="42"/>
    </location>
</feature>
<dbReference type="PROSITE" id="PS51635">
    <property type="entry name" value="PNPLA"/>
    <property type="match status" value="1"/>
</dbReference>
<protein>
    <submittedName>
        <fullName evidence="6">NTE family protein RssA</fullName>
    </submittedName>
</protein>
<dbReference type="AlphaFoldDB" id="A0A9D2WNT0"/>
<organism evidence="6 7">
    <name type="scientific">Sporotomaculum syntrophicum</name>
    <dbReference type="NCBI Taxonomy" id="182264"/>
    <lineage>
        <taxon>Bacteria</taxon>
        <taxon>Bacillati</taxon>
        <taxon>Bacillota</taxon>
        <taxon>Clostridia</taxon>
        <taxon>Eubacteriales</taxon>
        <taxon>Desulfallaceae</taxon>
        <taxon>Sporotomaculum</taxon>
    </lineage>
</organism>
<feature type="active site" description="Proton acceptor" evidence="4">
    <location>
        <position position="212"/>
    </location>
</feature>
<keyword evidence="7" id="KW-1185">Reference proteome</keyword>
<dbReference type="Gene3D" id="3.40.1090.10">
    <property type="entry name" value="Cytosolic phospholipase A2 catalytic domain"/>
    <property type="match status" value="2"/>
</dbReference>
<keyword evidence="2 4" id="KW-0442">Lipid degradation</keyword>
<dbReference type="EMBL" id="LSRS01000004">
    <property type="protein sequence ID" value="KAF1084872.1"/>
    <property type="molecule type" value="Genomic_DNA"/>
</dbReference>
<evidence type="ECO:0000256" key="1">
    <source>
        <dbReference type="ARBA" id="ARBA00022801"/>
    </source>
</evidence>
<dbReference type="RefSeq" id="WP_161822365.1">
    <property type="nucleotide sequence ID" value="NZ_LSRS01000004.1"/>
</dbReference>
<dbReference type="PANTHER" id="PTHR14226">
    <property type="entry name" value="NEUROPATHY TARGET ESTERASE/SWISS CHEESE D.MELANOGASTER"/>
    <property type="match status" value="1"/>
</dbReference>
<comment type="caution">
    <text evidence="6">The sequence shown here is derived from an EMBL/GenBank/DDBJ whole genome shotgun (WGS) entry which is preliminary data.</text>
</comment>
<feature type="domain" description="PNPLA" evidence="5">
    <location>
        <begin position="9"/>
        <end position="225"/>
    </location>
</feature>
<name>A0A9D2WNT0_9FIRM</name>